<gene>
    <name evidence="1" type="ORF">JY651_28850</name>
</gene>
<sequence length="109" mass="11990">MSFSFLTTPSMRRTAVAHLVSTTPLKQVGLLRVRLRREAELMEPGGCAVCWAPRTKGQQTKEVRGLPVETCEDPRCVDLMQALRDREAELHQHAKAGLLAAVEEGAHAA</sequence>
<accession>A0ABX7NLN8</accession>
<dbReference type="RefSeq" id="WP_206720928.1">
    <property type="nucleotide sequence ID" value="NZ_CP071090.1"/>
</dbReference>
<reference evidence="1 2" key="1">
    <citation type="submission" date="2021-02" db="EMBL/GenBank/DDBJ databases">
        <title>De Novo genome assembly of isolated myxobacteria.</title>
        <authorList>
            <person name="Stevens D.C."/>
        </authorList>
    </citation>
    <scope>NUCLEOTIDE SEQUENCE [LARGE SCALE GENOMIC DNA]</scope>
    <source>
        <strain evidence="2">SCPEA02</strain>
    </source>
</reference>
<organism evidence="1 2">
    <name type="scientific">Pyxidicoccus parkwayensis</name>
    <dbReference type="NCBI Taxonomy" id="2813578"/>
    <lineage>
        <taxon>Bacteria</taxon>
        <taxon>Pseudomonadati</taxon>
        <taxon>Myxococcota</taxon>
        <taxon>Myxococcia</taxon>
        <taxon>Myxococcales</taxon>
        <taxon>Cystobacterineae</taxon>
        <taxon>Myxococcaceae</taxon>
        <taxon>Pyxidicoccus</taxon>
    </lineage>
</organism>
<dbReference type="Proteomes" id="UP000662747">
    <property type="component" value="Chromosome"/>
</dbReference>
<dbReference type="EMBL" id="CP071090">
    <property type="protein sequence ID" value="QSQ19341.1"/>
    <property type="molecule type" value="Genomic_DNA"/>
</dbReference>
<name>A0ABX7NLN8_9BACT</name>
<evidence type="ECO:0000313" key="1">
    <source>
        <dbReference type="EMBL" id="QSQ19341.1"/>
    </source>
</evidence>
<evidence type="ECO:0000313" key="2">
    <source>
        <dbReference type="Proteomes" id="UP000662747"/>
    </source>
</evidence>
<keyword evidence="2" id="KW-1185">Reference proteome</keyword>
<proteinExistence type="predicted"/>
<protein>
    <submittedName>
        <fullName evidence="1">Uncharacterized protein</fullName>
    </submittedName>
</protein>